<proteinExistence type="predicted"/>
<comment type="caution">
    <text evidence="2">The sequence shown here is derived from an EMBL/GenBank/DDBJ whole genome shotgun (WGS) entry which is preliminary data.</text>
</comment>
<feature type="compositionally biased region" description="Low complexity" evidence="1">
    <location>
        <begin position="115"/>
        <end position="126"/>
    </location>
</feature>
<name>A0ABS5TKZ2_9ACTN</name>
<dbReference type="Gene3D" id="1.10.10.10">
    <property type="entry name" value="Winged helix-like DNA-binding domain superfamily/Winged helix DNA-binding domain"/>
    <property type="match status" value="1"/>
</dbReference>
<accession>A0ABS5TKZ2</accession>
<dbReference type="InterPro" id="IPR036388">
    <property type="entry name" value="WH-like_DNA-bd_sf"/>
</dbReference>
<sequence>MLSTVSAFTVAVPNHALLAREDLDWLAALPAAATLGDRQRHALVAMRRGQTWTNQSFRETFPMDSREARTELAGLVEAGVATADGERGGRVYRIAAHLIGYVPTPSARMSPAPITSQSTSQSGNSSADNISSHARRKNWDLIRRHLRTGDMTAAEITEATGLTARQVQYALRQMREAGSVTLVGGQGDRDSRYRVVTPPRGVRSAT</sequence>
<organism evidence="2 3">
    <name type="scientific">Kineosporia corallincola</name>
    <dbReference type="NCBI Taxonomy" id="2835133"/>
    <lineage>
        <taxon>Bacteria</taxon>
        <taxon>Bacillati</taxon>
        <taxon>Actinomycetota</taxon>
        <taxon>Actinomycetes</taxon>
        <taxon>Kineosporiales</taxon>
        <taxon>Kineosporiaceae</taxon>
        <taxon>Kineosporia</taxon>
    </lineage>
</organism>
<dbReference type="EMBL" id="JAHBAY010000005">
    <property type="protein sequence ID" value="MBT0770259.1"/>
    <property type="molecule type" value="Genomic_DNA"/>
</dbReference>
<dbReference type="Proteomes" id="UP001197247">
    <property type="component" value="Unassembled WGS sequence"/>
</dbReference>
<dbReference type="InterPro" id="IPR011991">
    <property type="entry name" value="ArsR-like_HTH"/>
</dbReference>
<dbReference type="RefSeq" id="WP_214156547.1">
    <property type="nucleotide sequence ID" value="NZ_JAHBAY010000005.1"/>
</dbReference>
<reference evidence="2 3" key="1">
    <citation type="submission" date="2021-05" db="EMBL/GenBank/DDBJ databases">
        <title>Kineosporia and Streptomyces sp. nov. two new marine actinobacteria isolated from Coral.</title>
        <authorList>
            <person name="Buangrab K."/>
            <person name="Sutthacheep M."/>
            <person name="Yeemin T."/>
            <person name="Harunari E."/>
            <person name="Igarashi Y."/>
            <person name="Kanchanasin P."/>
            <person name="Tanasupawat S."/>
            <person name="Phongsopitanun W."/>
        </authorList>
    </citation>
    <scope>NUCLEOTIDE SEQUENCE [LARGE SCALE GENOMIC DNA]</scope>
    <source>
        <strain evidence="2 3">J2-2</strain>
    </source>
</reference>
<evidence type="ECO:0000256" key="1">
    <source>
        <dbReference type="SAM" id="MobiDB-lite"/>
    </source>
</evidence>
<dbReference type="SUPFAM" id="SSF46785">
    <property type="entry name" value="Winged helix' DNA-binding domain"/>
    <property type="match status" value="1"/>
</dbReference>
<protein>
    <submittedName>
        <fullName evidence="2">Winged helix-turn-helix transcriptional regulator</fullName>
    </submittedName>
</protein>
<feature type="region of interest" description="Disordered" evidence="1">
    <location>
        <begin position="106"/>
        <end position="132"/>
    </location>
</feature>
<evidence type="ECO:0000313" key="3">
    <source>
        <dbReference type="Proteomes" id="UP001197247"/>
    </source>
</evidence>
<evidence type="ECO:0000313" key="2">
    <source>
        <dbReference type="EMBL" id="MBT0770259.1"/>
    </source>
</evidence>
<dbReference type="InterPro" id="IPR036390">
    <property type="entry name" value="WH_DNA-bd_sf"/>
</dbReference>
<gene>
    <name evidence="2" type="ORF">KIH74_15060</name>
</gene>
<dbReference type="CDD" id="cd00090">
    <property type="entry name" value="HTH_ARSR"/>
    <property type="match status" value="1"/>
</dbReference>
<feature type="region of interest" description="Disordered" evidence="1">
    <location>
        <begin position="181"/>
        <end position="206"/>
    </location>
</feature>
<keyword evidence="3" id="KW-1185">Reference proteome</keyword>